<dbReference type="SMART" id="SM00186">
    <property type="entry name" value="FBG"/>
    <property type="match status" value="1"/>
</dbReference>
<dbReference type="Pfam" id="PF00147">
    <property type="entry name" value="Fibrinogen_C"/>
    <property type="match status" value="1"/>
</dbReference>
<accession>A0A0N4T9G8</accession>
<dbReference type="SUPFAM" id="SSF56496">
    <property type="entry name" value="Fibrinogen C-terminal domain-like"/>
    <property type="match status" value="1"/>
</dbReference>
<reference evidence="4" key="1">
    <citation type="submission" date="2017-02" db="UniProtKB">
        <authorList>
            <consortium name="WormBaseParasite"/>
        </authorList>
    </citation>
    <scope>IDENTIFICATION</scope>
</reference>
<dbReference type="InterPro" id="IPR002181">
    <property type="entry name" value="Fibrinogen_a/b/g_C_dom"/>
</dbReference>
<gene>
    <name evidence="2" type="ORF">BPAG_LOCUS4819</name>
</gene>
<protein>
    <submittedName>
        <fullName evidence="4">Fibrinogen C-terminal domain-containing protein</fullName>
    </submittedName>
</protein>
<dbReference type="AlphaFoldDB" id="A0A0N4T9G8"/>
<dbReference type="STRING" id="6280.A0A0N4T9G8"/>
<sequence length="224" mass="25477">MGFYLQASCFPFRAPVFSSDCADLQRRYHFLGSGLFKLNDWSCSKPEMCPFIAHCEMDLFGGGWTIIMQRFNTSLSFDKDILEYENGFELDNSNFWIGLERMHHLTSRPQCPNELLLRLRTAINGQIILKFPDVYIRQISADFLVSAINELAQSQLCPFVTSAEKGCIDGGGWWRKGCQHKGVLTAINRAQGTYPGLNWNGKRLSAVQMLIRPRGYIPPLKKPS</sequence>
<proteinExistence type="predicted"/>
<dbReference type="WBParaSite" id="BPAG_0000485501-mRNA-1">
    <property type="protein sequence ID" value="BPAG_0000485501-mRNA-1"/>
    <property type="gene ID" value="BPAG_0000485501"/>
</dbReference>
<feature type="domain" description="Fibrinogen C-terminal" evidence="1">
    <location>
        <begin position="12"/>
        <end position="120"/>
    </location>
</feature>
<evidence type="ECO:0000313" key="2">
    <source>
        <dbReference type="EMBL" id="VDN86005.1"/>
    </source>
</evidence>
<name>A0A0N4T9G8_BRUPA</name>
<evidence type="ECO:0000313" key="3">
    <source>
        <dbReference type="Proteomes" id="UP000278627"/>
    </source>
</evidence>
<dbReference type="InterPro" id="IPR014716">
    <property type="entry name" value="Fibrinogen_a/b/g_C_1"/>
</dbReference>
<evidence type="ECO:0000259" key="1">
    <source>
        <dbReference type="PROSITE" id="PS51406"/>
    </source>
</evidence>
<keyword evidence="3" id="KW-1185">Reference proteome</keyword>
<dbReference type="Proteomes" id="UP000278627">
    <property type="component" value="Unassembled WGS sequence"/>
</dbReference>
<dbReference type="InterPro" id="IPR036056">
    <property type="entry name" value="Fibrinogen-like_C"/>
</dbReference>
<evidence type="ECO:0000313" key="4">
    <source>
        <dbReference type="WBParaSite" id="BPAG_0000485501-mRNA-1"/>
    </source>
</evidence>
<dbReference type="InterPro" id="IPR050373">
    <property type="entry name" value="Fibrinogen_C-term_domain"/>
</dbReference>
<dbReference type="EMBL" id="UZAD01002747">
    <property type="protein sequence ID" value="VDN86005.1"/>
    <property type="molecule type" value="Genomic_DNA"/>
</dbReference>
<dbReference type="PANTHER" id="PTHR19143">
    <property type="entry name" value="FIBRINOGEN/TENASCIN/ANGIOPOEITIN"/>
    <property type="match status" value="1"/>
</dbReference>
<dbReference type="PROSITE" id="PS51406">
    <property type="entry name" value="FIBRINOGEN_C_2"/>
    <property type="match status" value="1"/>
</dbReference>
<dbReference type="Gene3D" id="3.90.215.10">
    <property type="entry name" value="Gamma Fibrinogen, chain A, domain 1"/>
    <property type="match status" value="1"/>
</dbReference>
<reference evidence="2 3" key="2">
    <citation type="submission" date="2018-11" db="EMBL/GenBank/DDBJ databases">
        <authorList>
            <consortium name="Pathogen Informatics"/>
        </authorList>
    </citation>
    <scope>NUCLEOTIDE SEQUENCE [LARGE SCALE GENOMIC DNA]</scope>
</reference>
<organism evidence="4">
    <name type="scientific">Brugia pahangi</name>
    <name type="common">Filarial nematode worm</name>
    <dbReference type="NCBI Taxonomy" id="6280"/>
    <lineage>
        <taxon>Eukaryota</taxon>
        <taxon>Metazoa</taxon>
        <taxon>Ecdysozoa</taxon>
        <taxon>Nematoda</taxon>
        <taxon>Chromadorea</taxon>
        <taxon>Rhabditida</taxon>
        <taxon>Spirurina</taxon>
        <taxon>Spiruromorpha</taxon>
        <taxon>Filarioidea</taxon>
        <taxon>Onchocercidae</taxon>
        <taxon>Brugia</taxon>
    </lineage>
</organism>
<dbReference type="GO" id="GO:0005615">
    <property type="term" value="C:extracellular space"/>
    <property type="evidence" value="ECO:0007669"/>
    <property type="project" value="TreeGrafter"/>
</dbReference>
<dbReference type="PANTHER" id="PTHR19143:SF458">
    <property type="entry name" value="FIBRINOGEN C-TERMINAL DOMAIN-CONTAINING PROTEIN-RELATED"/>
    <property type="match status" value="1"/>
</dbReference>